<evidence type="ECO:0000313" key="2">
    <source>
        <dbReference type="Proteomes" id="UP001234202"/>
    </source>
</evidence>
<gene>
    <name evidence="1" type="ORF">QFC24_000741</name>
</gene>
<accession>A0ACC2XVE7</accession>
<evidence type="ECO:0000313" key="1">
    <source>
        <dbReference type="EMBL" id="KAJ9127334.1"/>
    </source>
</evidence>
<comment type="caution">
    <text evidence="1">The sequence shown here is derived from an EMBL/GenBank/DDBJ whole genome shotgun (WGS) entry which is preliminary data.</text>
</comment>
<keyword evidence="2" id="KW-1185">Reference proteome</keyword>
<protein>
    <submittedName>
        <fullName evidence="1">Uncharacterized protein</fullName>
    </submittedName>
</protein>
<name>A0ACC2XVE7_9TREE</name>
<sequence length="132" mass="14867">MQYLARLGQTTQVRRSTLEQVRAHIAYLRSSTSEKVTSKNFDFEARLNAVKEQEEKIRQEKKESKKRKREEAKANALRGIIPAEPPATTEPKSKRSKGDSSMQPDPIAKGLEEADQMAAMMGFGGFGGQRKR</sequence>
<reference evidence="1" key="1">
    <citation type="submission" date="2023-04" db="EMBL/GenBank/DDBJ databases">
        <title>Draft Genome sequencing of Naganishia species isolated from polar environments using Oxford Nanopore Technology.</title>
        <authorList>
            <person name="Leo P."/>
            <person name="Venkateswaran K."/>
        </authorList>
    </citation>
    <scope>NUCLEOTIDE SEQUENCE</scope>
    <source>
        <strain evidence="1">DBVPG 5303</strain>
    </source>
</reference>
<organism evidence="1 2">
    <name type="scientific">Naganishia onofrii</name>
    <dbReference type="NCBI Taxonomy" id="1851511"/>
    <lineage>
        <taxon>Eukaryota</taxon>
        <taxon>Fungi</taxon>
        <taxon>Dikarya</taxon>
        <taxon>Basidiomycota</taxon>
        <taxon>Agaricomycotina</taxon>
        <taxon>Tremellomycetes</taxon>
        <taxon>Filobasidiales</taxon>
        <taxon>Filobasidiaceae</taxon>
        <taxon>Naganishia</taxon>
    </lineage>
</organism>
<dbReference type="Proteomes" id="UP001234202">
    <property type="component" value="Unassembled WGS sequence"/>
</dbReference>
<proteinExistence type="predicted"/>
<dbReference type="EMBL" id="JASBWV010000002">
    <property type="protein sequence ID" value="KAJ9127334.1"/>
    <property type="molecule type" value="Genomic_DNA"/>
</dbReference>